<dbReference type="InterPro" id="IPR000244">
    <property type="entry name" value="Ribosomal_bL9"/>
</dbReference>
<dbReference type="NCBIfam" id="TIGR00158">
    <property type="entry name" value="L9"/>
    <property type="match status" value="1"/>
</dbReference>
<comment type="similarity">
    <text evidence="1 7">Belongs to the bacterial ribosomal protein bL9 family.</text>
</comment>
<evidence type="ECO:0000256" key="5">
    <source>
        <dbReference type="ARBA" id="ARBA00023274"/>
    </source>
</evidence>
<dbReference type="HAMAP" id="MF_00503">
    <property type="entry name" value="Ribosomal_bL9"/>
    <property type="match status" value="1"/>
</dbReference>
<evidence type="ECO:0000313" key="11">
    <source>
        <dbReference type="Proteomes" id="UP001486565"/>
    </source>
</evidence>
<protein>
    <recommendedName>
        <fullName evidence="6 7">Large ribosomal subunit protein bL9</fullName>
    </recommendedName>
</protein>
<dbReference type="SUPFAM" id="SSF55658">
    <property type="entry name" value="L9 N-domain-like"/>
    <property type="match status" value="1"/>
</dbReference>
<keyword evidence="3 7" id="KW-0694">RNA-binding</keyword>
<keyword evidence="4 7" id="KW-0689">Ribosomal protein</keyword>
<dbReference type="InterPro" id="IPR020070">
    <property type="entry name" value="Ribosomal_bL9_N"/>
</dbReference>
<dbReference type="Gene3D" id="3.10.430.100">
    <property type="entry name" value="Ribosomal protein L9, C-terminal domain"/>
    <property type="match status" value="1"/>
</dbReference>
<organism evidence="10 11">
    <name type="scientific">Defluviitalea saccharophila</name>
    <dbReference type="NCBI Taxonomy" id="879970"/>
    <lineage>
        <taxon>Bacteria</taxon>
        <taxon>Bacillati</taxon>
        <taxon>Bacillota</taxon>
        <taxon>Clostridia</taxon>
        <taxon>Lachnospirales</taxon>
        <taxon>Defluviitaleaceae</taxon>
        <taxon>Defluviitalea</taxon>
    </lineage>
</organism>
<evidence type="ECO:0000313" key="10">
    <source>
        <dbReference type="EMBL" id="WZL68884.1"/>
    </source>
</evidence>
<feature type="domain" description="Ribosomal protein L9" evidence="9">
    <location>
        <begin position="13"/>
        <end position="40"/>
    </location>
</feature>
<feature type="coiled-coil region" evidence="8">
    <location>
        <begin position="50"/>
        <end position="82"/>
    </location>
</feature>
<dbReference type="GO" id="GO:0005840">
    <property type="term" value="C:ribosome"/>
    <property type="evidence" value="ECO:0007669"/>
    <property type="project" value="UniProtKB-KW"/>
</dbReference>
<evidence type="ECO:0000256" key="1">
    <source>
        <dbReference type="ARBA" id="ARBA00010605"/>
    </source>
</evidence>
<reference evidence="10 11" key="1">
    <citation type="submission" date="2023-03" db="EMBL/GenBank/DDBJ databases">
        <title>Novel Species.</title>
        <authorList>
            <person name="Ma S."/>
        </authorList>
    </citation>
    <scope>NUCLEOTIDE SEQUENCE [LARGE SCALE GENOMIC DNA]</scope>
    <source>
        <strain evidence="10 11">LIND6LT2</strain>
    </source>
</reference>
<evidence type="ECO:0000256" key="7">
    <source>
        <dbReference type="HAMAP-Rule" id="MF_00503"/>
    </source>
</evidence>
<dbReference type="EMBL" id="CP121687">
    <property type="protein sequence ID" value="WZL68884.1"/>
    <property type="molecule type" value="Genomic_DNA"/>
</dbReference>
<proteinExistence type="inferred from homology"/>
<dbReference type="InterPro" id="IPR009027">
    <property type="entry name" value="Ribosomal_bL9/RNase_H1_N"/>
</dbReference>
<dbReference type="RefSeq" id="WP_341875891.1">
    <property type="nucleotide sequence ID" value="NZ_CP121687.1"/>
</dbReference>
<evidence type="ECO:0000259" key="9">
    <source>
        <dbReference type="PROSITE" id="PS00651"/>
    </source>
</evidence>
<dbReference type="SUPFAM" id="SSF55653">
    <property type="entry name" value="Ribosomal protein L9 C-domain"/>
    <property type="match status" value="1"/>
</dbReference>
<dbReference type="InterPro" id="IPR036935">
    <property type="entry name" value="Ribosomal_bL9_N_sf"/>
</dbReference>
<dbReference type="InterPro" id="IPR036791">
    <property type="entry name" value="Ribosomal_bL9_C_sf"/>
</dbReference>
<dbReference type="Proteomes" id="UP001486565">
    <property type="component" value="Chromosome"/>
</dbReference>
<dbReference type="Pfam" id="PF01281">
    <property type="entry name" value="Ribosomal_L9_N"/>
    <property type="match status" value="1"/>
</dbReference>
<evidence type="ECO:0000256" key="3">
    <source>
        <dbReference type="ARBA" id="ARBA00022884"/>
    </source>
</evidence>
<dbReference type="PROSITE" id="PS00651">
    <property type="entry name" value="RIBOSOMAL_L9"/>
    <property type="match status" value="1"/>
</dbReference>
<accession>A0ABZ2Y355</accession>
<dbReference type="InterPro" id="IPR020594">
    <property type="entry name" value="Ribosomal_bL9_bac/chp"/>
</dbReference>
<dbReference type="Gene3D" id="3.40.5.10">
    <property type="entry name" value="Ribosomal protein L9, N-terminal domain"/>
    <property type="match status" value="1"/>
</dbReference>
<sequence>MKVILTQDVKKHGKKGDIINVSDGYARNYLIPQGLGIEATKASLNDLNLKKKAEDKRKQEELNAANQLKDELKDKIVKVSVKAGEGGRLFGSVTAKEISAAAKKQYNLNLDKKKIQLDEPIRTLGNHMVPIKLHPQVTAELTVKVTEE</sequence>
<dbReference type="PANTHER" id="PTHR21368">
    <property type="entry name" value="50S RIBOSOMAL PROTEIN L9"/>
    <property type="match status" value="1"/>
</dbReference>
<keyword evidence="5 7" id="KW-0687">Ribonucleoprotein</keyword>
<comment type="function">
    <text evidence="7">Binds to the 23S rRNA.</text>
</comment>
<evidence type="ECO:0000256" key="2">
    <source>
        <dbReference type="ARBA" id="ARBA00022730"/>
    </source>
</evidence>
<dbReference type="InterPro" id="IPR020069">
    <property type="entry name" value="Ribosomal_bL9_C"/>
</dbReference>
<keyword evidence="8" id="KW-0175">Coiled coil</keyword>
<evidence type="ECO:0000256" key="4">
    <source>
        <dbReference type="ARBA" id="ARBA00022980"/>
    </source>
</evidence>
<evidence type="ECO:0000256" key="6">
    <source>
        <dbReference type="ARBA" id="ARBA00035292"/>
    </source>
</evidence>
<evidence type="ECO:0000256" key="8">
    <source>
        <dbReference type="SAM" id="Coils"/>
    </source>
</evidence>
<keyword evidence="2 7" id="KW-0699">rRNA-binding</keyword>
<dbReference type="Pfam" id="PF03948">
    <property type="entry name" value="Ribosomal_L9_C"/>
    <property type="match status" value="1"/>
</dbReference>
<keyword evidence="11" id="KW-1185">Reference proteome</keyword>
<name>A0ABZ2Y355_9FIRM</name>
<gene>
    <name evidence="7 10" type="primary">rplI</name>
    <name evidence="10" type="ORF">QBE51_08590</name>
</gene>